<comment type="caution">
    <text evidence="2">The sequence shown here is derived from an EMBL/GenBank/DDBJ whole genome shotgun (WGS) entry which is preliminary data.</text>
</comment>
<dbReference type="Proteomes" id="UP000077202">
    <property type="component" value="Unassembled WGS sequence"/>
</dbReference>
<dbReference type="PANTHER" id="PTHR36739:SF1">
    <property type="entry name" value="D-TAGATOSE-1,6-BISPHOSPHATE ALDOLASE SUBUNIT"/>
    <property type="match status" value="1"/>
</dbReference>
<proteinExistence type="predicted"/>
<protein>
    <recommendedName>
        <fullName evidence="1">DUF7811 domain-containing protein</fullName>
    </recommendedName>
</protein>
<reference evidence="2" key="1">
    <citation type="submission" date="2016-03" db="EMBL/GenBank/DDBJ databases">
        <title>Mechanisms controlling the formation of the plant cell surface in tip-growing cells are functionally conserved among land plants.</title>
        <authorList>
            <person name="Honkanen S."/>
            <person name="Jones V.A."/>
            <person name="Morieri G."/>
            <person name="Champion C."/>
            <person name="Hetherington A.J."/>
            <person name="Kelly S."/>
            <person name="Saint-Marcoux D."/>
            <person name="Proust H."/>
            <person name="Prescott H."/>
            <person name="Dolan L."/>
        </authorList>
    </citation>
    <scope>NUCLEOTIDE SEQUENCE [LARGE SCALE GENOMIC DNA]</scope>
    <source>
        <tissue evidence="2">Whole gametophyte</tissue>
    </source>
</reference>
<evidence type="ECO:0000313" key="2">
    <source>
        <dbReference type="EMBL" id="OAE33373.1"/>
    </source>
</evidence>
<evidence type="ECO:0000259" key="1">
    <source>
        <dbReference type="Pfam" id="PF25103"/>
    </source>
</evidence>
<sequence>MADSYILTALNPLLCSWKKPSTCFSGASVTRTPTQIRSSILFTTENRRISSPITTPLLKIWGNFSSCRHWSVQGRKPCQQEFVTAIAASSRESGAFGADDNEGFKWSGYSPKDGNGLYPWDPSWDSITLDDLQWVQEDVVTLFTSEGVVRIGGSRLTARRASVTENKQLSKLRRYREEDYMDPKQGLCLGAIFDIAATNGLDMSRRFCVFGFCRSIEMLSDVVEDTVLELGGEVLVAEKETSGGLHEKLIMTVAMPALWGVPPTVDKLNYAIRTGGGIVEKTYKKWEFF</sequence>
<evidence type="ECO:0000313" key="3">
    <source>
        <dbReference type="Proteomes" id="UP000077202"/>
    </source>
</evidence>
<dbReference type="EMBL" id="LVLJ01000662">
    <property type="protein sequence ID" value="OAE33373.1"/>
    <property type="molecule type" value="Genomic_DNA"/>
</dbReference>
<dbReference type="PANTHER" id="PTHR36739">
    <property type="entry name" value="D-TAGATOSE-1,6-BISPHOSPHATE ALDOLASE SUBUNIT"/>
    <property type="match status" value="1"/>
</dbReference>
<feature type="domain" description="DUF7811" evidence="1">
    <location>
        <begin position="167"/>
        <end position="289"/>
    </location>
</feature>
<name>A0A176WL67_MARPO</name>
<accession>A0A176WL67</accession>
<dbReference type="InterPro" id="IPR056713">
    <property type="entry name" value="DUF7811"/>
</dbReference>
<organism evidence="2 3">
    <name type="scientific">Marchantia polymorpha subsp. ruderalis</name>
    <dbReference type="NCBI Taxonomy" id="1480154"/>
    <lineage>
        <taxon>Eukaryota</taxon>
        <taxon>Viridiplantae</taxon>
        <taxon>Streptophyta</taxon>
        <taxon>Embryophyta</taxon>
        <taxon>Marchantiophyta</taxon>
        <taxon>Marchantiopsida</taxon>
        <taxon>Marchantiidae</taxon>
        <taxon>Marchantiales</taxon>
        <taxon>Marchantiaceae</taxon>
        <taxon>Marchantia</taxon>
    </lineage>
</organism>
<dbReference type="Pfam" id="PF25103">
    <property type="entry name" value="DUF7811"/>
    <property type="match status" value="1"/>
</dbReference>
<gene>
    <name evidence="2" type="ORF">AXG93_3296s1120</name>
</gene>
<dbReference type="AlphaFoldDB" id="A0A176WL67"/>
<keyword evidence="3" id="KW-1185">Reference proteome</keyword>